<dbReference type="Pfam" id="PF00179">
    <property type="entry name" value="UQ_con"/>
    <property type="match status" value="1"/>
</dbReference>
<dbReference type="EMBL" id="CDMZ01000417">
    <property type="protein sequence ID" value="CEM13851.1"/>
    <property type="molecule type" value="Genomic_DNA"/>
</dbReference>
<reference evidence="3" key="1">
    <citation type="submission" date="2014-11" db="EMBL/GenBank/DDBJ databases">
        <authorList>
            <person name="Otto D Thomas"/>
            <person name="Naeem Raeece"/>
        </authorList>
    </citation>
    <scope>NUCLEOTIDE SEQUENCE</scope>
</reference>
<feature type="domain" description="Ubiquitin-like" evidence="2">
    <location>
        <begin position="166"/>
        <end position="241"/>
    </location>
</feature>
<dbReference type="InterPro" id="IPR016135">
    <property type="entry name" value="UBQ-conjugating_enzyme/RWD"/>
</dbReference>
<accession>A0A0G4FJD8</accession>
<dbReference type="InterPro" id="IPR000626">
    <property type="entry name" value="Ubiquitin-like_dom"/>
</dbReference>
<proteinExistence type="predicted"/>
<evidence type="ECO:0000259" key="2">
    <source>
        <dbReference type="SMART" id="SM00213"/>
    </source>
</evidence>
<feature type="region of interest" description="Disordered" evidence="1">
    <location>
        <begin position="335"/>
        <end position="355"/>
    </location>
</feature>
<dbReference type="SUPFAM" id="SSF54236">
    <property type="entry name" value="Ubiquitin-like"/>
    <property type="match status" value="1"/>
</dbReference>
<organism evidence="3">
    <name type="scientific">Chromera velia CCMP2878</name>
    <dbReference type="NCBI Taxonomy" id="1169474"/>
    <lineage>
        <taxon>Eukaryota</taxon>
        <taxon>Sar</taxon>
        <taxon>Alveolata</taxon>
        <taxon>Colpodellida</taxon>
        <taxon>Chromeraceae</taxon>
        <taxon>Chromera</taxon>
    </lineage>
</organism>
<dbReference type="Pfam" id="PF00240">
    <property type="entry name" value="ubiquitin"/>
    <property type="match status" value="1"/>
</dbReference>
<dbReference type="SMART" id="SM00213">
    <property type="entry name" value="UBQ"/>
    <property type="match status" value="1"/>
</dbReference>
<dbReference type="Gene3D" id="3.10.20.90">
    <property type="entry name" value="Phosphatidylinositol 3-kinase Catalytic Subunit, Chain A, domain 1"/>
    <property type="match status" value="1"/>
</dbReference>
<dbReference type="PhylomeDB" id="A0A0G4FJD8"/>
<dbReference type="CDD" id="cd00195">
    <property type="entry name" value="UBCc_UEV"/>
    <property type="match status" value="1"/>
</dbReference>
<dbReference type="CDD" id="cd17039">
    <property type="entry name" value="Ubl_ubiquitin_like"/>
    <property type="match status" value="1"/>
</dbReference>
<feature type="compositionally biased region" description="Basic and acidic residues" evidence="1">
    <location>
        <begin position="335"/>
        <end position="346"/>
    </location>
</feature>
<dbReference type="AlphaFoldDB" id="A0A0G4FJD8"/>
<dbReference type="InterPro" id="IPR000608">
    <property type="entry name" value="UBC"/>
</dbReference>
<dbReference type="InterPro" id="IPR029071">
    <property type="entry name" value="Ubiquitin-like_domsf"/>
</dbReference>
<evidence type="ECO:0000313" key="3">
    <source>
        <dbReference type="EMBL" id="CEM13851.1"/>
    </source>
</evidence>
<evidence type="ECO:0000256" key="1">
    <source>
        <dbReference type="SAM" id="MobiDB-lite"/>
    </source>
</evidence>
<dbReference type="SUPFAM" id="SSF54495">
    <property type="entry name" value="UBC-like"/>
    <property type="match status" value="1"/>
</dbReference>
<protein>
    <recommendedName>
        <fullName evidence="2">Ubiquitin-like domain-containing protein</fullName>
    </recommendedName>
</protein>
<sequence>MARVRLQKELRDLEDLPLVSVLVKEDYFKWRIEMKGPVGTPYEQKILCLRLEFPTDYPFRPFKMYSVDAQPKEQRLHSHPSLGWDAGFPAGFPESLLPFCGYTGEDWTPTINVRRVLVEWLSPQLTVCASQTEFLDYFKNDGAVGVFRERPESMRPELEPLPPGTQPVAVNQFGRTFEVGPFPAYATVYQLKRAVEAKEGIPSGSQRLLYGDRELREEWKLEDCNIYPSSSQSPEVTLLPRLTVECRTVKEGNEWLVELAEKDWDEFCRRAAEVLGEMRRLVLRLFLLLQQKRAKRADSAQPYHSPSWRTVTGSLSPFAAAGLIVTLHRCTEGKEERRLHGKREQGDPEPNPELPLCREVQLTGIRQLVTSFL</sequence>
<dbReference type="VEuPathDB" id="CryptoDB:Cvel_17353"/>
<dbReference type="Gene3D" id="3.10.110.10">
    <property type="entry name" value="Ubiquitin Conjugating Enzyme"/>
    <property type="match status" value="1"/>
</dbReference>
<gene>
    <name evidence="3" type="ORF">Cvel_17353</name>
</gene>
<name>A0A0G4FJD8_9ALVE</name>